<dbReference type="GO" id="GO:0005886">
    <property type="term" value="C:plasma membrane"/>
    <property type="evidence" value="ECO:0007669"/>
    <property type="project" value="UniProtKB-SubCell"/>
</dbReference>
<dbReference type="GO" id="GO:0055085">
    <property type="term" value="P:transmembrane transport"/>
    <property type="evidence" value="ECO:0007669"/>
    <property type="project" value="TreeGrafter"/>
</dbReference>
<feature type="transmembrane region" description="Helical" evidence="9">
    <location>
        <begin position="297"/>
        <end position="316"/>
    </location>
</feature>
<evidence type="ECO:0000256" key="8">
    <source>
        <dbReference type="SAM" id="MobiDB-lite"/>
    </source>
</evidence>
<reference evidence="10" key="1">
    <citation type="submission" date="2020-10" db="EMBL/GenBank/DDBJ databases">
        <authorList>
            <person name="Gilroy R."/>
        </authorList>
    </citation>
    <scope>NUCLEOTIDE SEQUENCE</scope>
    <source>
        <strain evidence="10">17213</strain>
    </source>
</reference>
<feature type="transmembrane region" description="Helical" evidence="9">
    <location>
        <begin position="336"/>
        <end position="367"/>
    </location>
</feature>
<feature type="region of interest" description="Disordered" evidence="8">
    <location>
        <begin position="379"/>
        <end position="413"/>
    </location>
</feature>
<feature type="transmembrane region" description="Helical" evidence="9">
    <location>
        <begin position="20"/>
        <end position="52"/>
    </location>
</feature>
<keyword evidence="6 9" id="KW-1133">Transmembrane helix</keyword>
<keyword evidence="7 9" id="KW-0472">Membrane</keyword>
<comment type="similarity">
    <text evidence="2">Belongs to the autoinducer-2 exporter (AI-2E) (TC 2.A.86) family.</text>
</comment>
<reference evidence="10" key="2">
    <citation type="journal article" date="2021" name="PeerJ">
        <title>Extensive microbial diversity within the chicken gut microbiome revealed by metagenomics and culture.</title>
        <authorList>
            <person name="Gilroy R."/>
            <person name="Ravi A."/>
            <person name="Getino M."/>
            <person name="Pursley I."/>
            <person name="Horton D.L."/>
            <person name="Alikhan N.F."/>
            <person name="Baker D."/>
            <person name="Gharbi K."/>
            <person name="Hall N."/>
            <person name="Watson M."/>
            <person name="Adriaenssens E.M."/>
            <person name="Foster-Nyarko E."/>
            <person name="Jarju S."/>
            <person name="Secka A."/>
            <person name="Antonio M."/>
            <person name="Oren A."/>
            <person name="Chaudhuri R.R."/>
            <person name="La Ragione R."/>
            <person name="Hildebrand F."/>
            <person name="Pallen M.J."/>
        </authorList>
    </citation>
    <scope>NUCLEOTIDE SEQUENCE</scope>
    <source>
        <strain evidence="10">17213</strain>
    </source>
</reference>
<evidence type="ECO:0000256" key="7">
    <source>
        <dbReference type="ARBA" id="ARBA00023136"/>
    </source>
</evidence>
<feature type="transmembrane region" description="Helical" evidence="9">
    <location>
        <begin position="265"/>
        <end position="290"/>
    </location>
</feature>
<dbReference type="InterPro" id="IPR002549">
    <property type="entry name" value="AI-2E-like"/>
</dbReference>
<feature type="compositionally biased region" description="Basic and acidic residues" evidence="8">
    <location>
        <begin position="397"/>
        <end position="413"/>
    </location>
</feature>
<gene>
    <name evidence="10" type="ORF">IAB19_00260</name>
</gene>
<sequence length="413" mass="46383">MFKLFKNWYNDHFSQPGTVEFALVLITAFILVYFFMWLIGPLVVALCLAYVLDWAVEALMARFKLSRSCASIVVMQLFIGFAVLAMLLIVPQVIRQGAQFYNSMVALSQDAAAGSEDFTMSGKDLDTYLAMAIYNLVEELPDPLPTIMTKEDIAAAAASLRLQLVSYTANLMRTQLMPSVVNVFTYLMYFIIVPIFTFLMLRNKQVLQKRMLTYILPNNQVLLKEFWPSISNQISGYIRGKILHIIIIFIVNTLAFRAFSLNYAVLLGLGVGLSVVIPYVGAVIIAIPVLLVSIFQFGFTTSLLWLLLVYLVIQLLDSNVLTPMLFSRAMNLDAFSILAAILIFGGLWGFWGVFFAIPLATFIKTLIVRWPSVKRQRYREQKPRELAASALAGSGRDYPDAELKPGPEDKSGR</sequence>
<dbReference type="AlphaFoldDB" id="A0A9D9GMQ1"/>
<evidence type="ECO:0000256" key="5">
    <source>
        <dbReference type="ARBA" id="ARBA00022692"/>
    </source>
</evidence>
<accession>A0A9D9GMQ1</accession>
<evidence type="ECO:0000256" key="6">
    <source>
        <dbReference type="ARBA" id="ARBA00022989"/>
    </source>
</evidence>
<keyword evidence="5 9" id="KW-0812">Transmembrane</keyword>
<name>A0A9D9GMQ1_9GAMM</name>
<dbReference type="PANTHER" id="PTHR21716">
    <property type="entry name" value="TRANSMEMBRANE PROTEIN"/>
    <property type="match status" value="1"/>
</dbReference>
<evidence type="ECO:0000313" key="11">
    <source>
        <dbReference type="Proteomes" id="UP000823631"/>
    </source>
</evidence>
<comment type="subcellular location">
    <subcellularLocation>
        <location evidence="1">Cell membrane</location>
        <topology evidence="1">Multi-pass membrane protein</topology>
    </subcellularLocation>
</comment>
<dbReference type="Proteomes" id="UP000823631">
    <property type="component" value="Unassembled WGS sequence"/>
</dbReference>
<keyword evidence="4" id="KW-1003">Cell membrane</keyword>
<organism evidence="10 11">
    <name type="scientific">Candidatus Avisuccinivibrio stercorigallinarum</name>
    <dbReference type="NCBI Taxonomy" id="2840704"/>
    <lineage>
        <taxon>Bacteria</taxon>
        <taxon>Pseudomonadati</taxon>
        <taxon>Pseudomonadota</taxon>
        <taxon>Gammaproteobacteria</taxon>
        <taxon>Aeromonadales</taxon>
        <taxon>Succinivibrionaceae</taxon>
        <taxon>Succinivibrionaceae incertae sedis</taxon>
        <taxon>Candidatus Avisuccinivibrio</taxon>
    </lineage>
</organism>
<evidence type="ECO:0000256" key="3">
    <source>
        <dbReference type="ARBA" id="ARBA00022448"/>
    </source>
</evidence>
<keyword evidence="3" id="KW-0813">Transport</keyword>
<proteinExistence type="inferred from homology"/>
<dbReference type="Pfam" id="PF01594">
    <property type="entry name" value="AI-2E_transport"/>
    <property type="match status" value="1"/>
</dbReference>
<feature type="transmembrane region" description="Helical" evidence="9">
    <location>
        <begin position="242"/>
        <end position="259"/>
    </location>
</feature>
<feature type="transmembrane region" description="Helical" evidence="9">
    <location>
        <begin position="73"/>
        <end position="94"/>
    </location>
</feature>
<protein>
    <submittedName>
        <fullName evidence="10">AI-2E family transporter</fullName>
    </submittedName>
</protein>
<feature type="transmembrane region" description="Helical" evidence="9">
    <location>
        <begin position="180"/>
        <end position="201"/>
    </location>
</feature>
<evidence type="ECO:0000256" key="4">
    <source>
        <dbReference type="ARBA" id="ARBA00022475"/>
    </source>
</evidence>
<evidence type="ECO:0000256" key="2">
    <source>
        <dbReference type="ARBA" id="ARBA00009773"/>
    </source>
</evidence>
<dbReference type="EMBL" id="JADINH010000003">
    <property type="protein sequence ID" value="MBO8414802.1"/>
    <property type="molecule type" value="Genomic_DNA"/>
</dbReference>
<dbReference type="PANTHER" id="PTHR21716:SF53">
    <property type="entry name" value="PERMEASE PERM-RELATED"/>
    <property type="match status" value="1"/>
</dbReference>
<comment type="caution">
    <text evidence="10">The sequence shown here is derived from an EMBL/GenBank/DDBJ whole genome shotgun (WGS) entry which is preliminary data.</text>
</comment>
<evidence type="ECO:0000313" key="10">
    <source>
        <dbReference type="EMBL" id="MBO8414802.1"/>
    </source>
</evidence>
<evidence type="ECO:0000256" key="1">
    <source>
        <dbReference type="ARBA" id="ARBA00004651"/>
    </source>
</evidence>
<evidence type="ECO:0000256" key="9">
    <source>
        <dbReference type="SAM" id="Phobius"/>
    </source>
</evidence>